<keyword evidence="3" id="KW-1185">Reference proteome</keyword>
<dbReference type="AlphaFoldDB" id="A0A9D4QMR2"/>
<dbReference type="PANTHER" id="PTHR25462:SF296">
    <property type="entry name" value="MEIOTIC P26, ISOFORM F"/>
    <property type="match status" value="1"/>
</dbReference>
<dbReference type="Proteomes" id="UP000828390">
    <property type="component" value="Unassembled WGS sequence"/>
</dbReference>
<feature type="compositionally biased region" description="Basic and acidic residues" evidence="1">
    <location>
        <begin position="323"/>
        <end position="338"/>
    </location>
</feature>
<dbReference type="Gene3D" id="2.120.10.30">
    <property type="entry name" value="TolB, C-terminal domain"/>
    <property type="match status" value="1"/>
</dbReference>
<dbReference type="SUPFAM" id="SSF50969">
    <property type="entry name" value="YVTN repeat-like/Quinoprotein amine dehydrogenase"/>
    <property type="match status" value="1"/>
</dbReference>
<dbReference type="PANTHER" id="PTHR25462">
    <property type="entry name" value="BONUS, ISOFORM C-RELATED"/>
    <property type="match status" value="1"/>
</dbReference>
<proteinExistence type="predicted"/>
<reference evidence="2" key="2">
    <citation type="submission" date="2020-11" db="EMBL/GenBank/DDBJ databases">
        <authorList>
            <person name="McCartney M.A."/>
            <person name="Auch B."/>
            <person name="Kono T."/>
            <person name="Mallez S."/>
            <person name="Becker A."/>
            <person name="Gohl D.M."/>
            <person name="Silverstein K.A.T."/>
            <person name="Koren S."/>
            <person name="Bechman K.B."/>
            <person name="Herman A."/>
            <person name="Abrahante J.E."/>
            <person name="Garbe J."/>
        </authorList>
    </citation>
    <scope>NUCLEOTIDE SEQUENCE</scope>
    <source>
        <strain evidence="2">Duluth1</strain>
        <tissue evidence="2">Whole animal</tissue>
    </source>
</reference>
<evidence type="ECO:0000313" key="3">
    <source>
        <dbReference type="Proteomes" id="UP000828390"/>
    </source>
</evidence>
<dbReference type="SUPFAM" id="SSF57845">
    <property type="entry name" value="B-box zinc-binding domain"/>
    <property type="match status" value="1"/>
</dbReference>
<comment type="caution">
    <text evidence="2">The sequence shown here is derived from an EMBL/GenBank/DDBJ whole genome shotgun (WGS) entry which is preliminary data.</text>
</comment>
<dbReference type="Gene3D" id="3.30.160.60">
    <property type="entry name" value="Classic Zinc Finger"/>
    <property type="match status" value="1"/>
</dbReference>
<sequence length="690" mass="78137">MGKKTEKKVRPRALGVDNVELFDITCFSCQKHHKLLQDGQFHCKYCGVMCENCASEHQKTPKQAGHWADKIRLISHFETPVVPTFNFLEKCETHPKRRIKSFCLDHGALCCNDCTRDLHAGCTIDAIKTMCEDVLTEAEMVESKNELSDLRRRGKKAGNAKKQEIINMARQATLFENYVRDLRERINVMFDSMVAAIVKEKDEFCKAESQLIEKDATLCDDLGPMFEVAQKHLDEAYRGRKKEDMWIAMKKLEAMITHYDGIVTGVENDKSEVRFEFVPNASLQGILEAPENMGKMKVTSSRLYGNNTDLTSKRNDAPSIRNADSKFKPPWEGDDIKAHPSPWVKSTNLLSKSKTPLPDLIRHSLGPRPNSLPQGIRTARGTIMTRTSNGLVTPKVGKQSDKGYHLANNSKAKVIGEVFGPKNTNMKITYIGRKEIMADFDAELTSVTGSAFLPNGRLVLIDNHNKNLKLYSSEYEFLSGIALEERPWNVTSCYKTVVAVSYPYDQSVEIITTGMDMKIEAKIKTDRTCHGLAFHQVEKWLYIVCGSGKNAQIQAYSLDGHLRKVIIPKHGVFQEPVYIAITSDSKRMFVSDLDNGIVGFDTKSGDVICQFRNPDIKRYWDIKLDPDGHVFVLTTDPDCIYVLTGLHNGQLLKEFRPELSKPCSISYSPINKDLVITRWKVEEIEVYRFV</sequence>
<evidence type="ECO:0000313" key="2">
    <source>
        <dbReference type="EMBL" id="KAH3836866.1"/>
    </source>
</evidence>
<feature type="region of interest" description="Disordered" evidence="1">
    <location>
        <begin position="305"/>
        <end position="339"/>
    </location>
</feature>
<evidence type="ECO:0008006" key="4">
    <source>
        <dbReference type="Google" id="ProtNLM"/>
    </source>
</evidence>
<protein>
    <recommendedName>
        <fullName evidence="4">B box-type domain-containing protein</fullName>
    </recommendedName>
</protein>
<dbReference type="OrthoDB" id="6124379at2759"/>
<name>A0A9D4QMR2_DREPO</name>
<organism evidence="2 3">
    <name type="scientific">Dreissena polymorpha</name>
    <name type="common">Zebra mussel</name>
    <name type="synonym">Mytilus polymorpha</name>
    <dbReference type="NCBI Taxonomy" id="45954"/>
    <lineage>
        <taxon>Eukaryota</taxon>
        <taxon>Metazoa</taxon>
        <taxon>Spiralia</taxon>
        <taxon>Lophotrochozoa</taxon>
        <taxon>Mollusca</taxon>
        <taxon>Bivalvia</taxon>
        <taxon>Autobranchia</taxon>
        <taxon>Heteroconchia</taxon>
        <taxon>Euheterodonta</taxon>
        <taxon>Imparidentia</taxon>
        <taxon>Neoheterodontei</taxon>
        <taxon>Myida</taxon>
        <taxon>Dreissenoidea</taxon>
        <taxon>Dreissenidae</taxon>
        <taxon>Dreissena</taxon>
    </lineage>
</organism>
<accession>A0A9D4QMR2</accession>
<gene>
    <name evidence="2" type="ORF">DPMN_110242</name>
</gene>
<evidence type="ECO:0000256" key="1">
    <source>
        <dbReference type="SAM" id="MobiDB-lite"/>
    </source>
</evidence>
<dbReference type="InterPro" id="IPR011042">
    <property type="entry name" value="6-blade_b-propeller_TolB-like"/>
</dbReference>
<reference evidence="2" key="1">
    <citation type="journal article" date="2019" name="bioRxiv">
        <title>The Genome of the Zebra Mussel, Dreissena polymorpha: A Resource for Invasive Species Research.</title>
        <authorList>
            <person name="McCartney M.A."/>
            <person name="Auch B."/>
            <person name="Kono T."/>
            <person name="Mallez S."/>
            <person name="Zhang Y."/>
            <person name="Obille A."/>
            <person name="Becker A."/>
            <person name="Abrahante J.E."/>
            <person name="Garbe J."/>
            <person name="Badalamenti J.P."/>
            <person name="Herman A."/>
            <person name="Mangelson H."/>
            <person name="Liachko I."/>
            <person name="Sullivan S."/>
            <person name="Sone E.D."/>
            <person name="Koren S."/>
            <person name="Silverstein K.A.T."/>
            <person name="Beckman K.B."/>
            <person name="Gohl D.M."/>
        </authorList>
    </citation>
    <scope>NUCLEOTIDE SEQUENCE</scope>
    <source>
        <strain evidence="2">Duluth1</strain>
        <tissue evidence="2">Whole animal</tissue>
    </source>
</reference>
<dbReference type="InterPro" id="IPR047153">
    <property type="entry name" value="TRIM45/56/19-like"/>
</dbReference>
<dbReference type="InterPro" id="IPR011044">
    <property type="entry name" value="Quino_amine_DH_bsu"/>
</dbReference>
<dbReference type="EMBL" id="JAIWYP010000004">
    <property type="protein sequence ID" value="KAH3836866.1"/>
    <property type="molecule type" value="Genomic_DNA"/>
</dbReference>